<dbReference type="GO" id="GO:0046526">
    <property type="term" value="F:D-xylulose reductase activity"/>
    <property type="evidence" value="ECO:0007669"/>
    <property type="project" value="UniProtKB-EC"/>
</dbReference>
<keyword evidence="13" id="KW-1185">Reference proteome</keyword>
<evidence type="ECO:0000256" key="7">
    <source>
        <dbReference type="ARBA" id="ARBA00025713"/>
    </source>
</evidence>
<name>A0A6A6NXW1_9PEZI</name>
<accession>A0A6A6NXW1</accession>
<dbReference type="OrthoDB" id="3941538at2759"/>
<protein>
    <recommendedName>
        <fullName evidence="8">D-xylulose reductase</fullName>
        <ecNumber evidence="8">1.1.1.9</ecNumber>
    </recommendedName>
    <alternativeName>
        <fullName evidence="9">Xylitol dehydrogenase A</fullName>
    </alternativeName>
</protein>
<comment type="cofactor">
    <cofactor evidence="1">
        <name>Zn(2+)</name>
        <dbReference type="ChEBI" id="CHEBI:29105"/>
    </cofactor>
</comment>
<evidence type="ECO:0000313" key="12">
    <source>
        <dbReference type="EMBL" id="KAF2456364.1"/>
    </source>
</evidence>
<keyword evidence="4" id="KW-0862">Zinc</keyword>
<dbReference type="InterPro" id="IPR002328">
    <property type="entry name" value="ADH_Zn_CS"/>
</dbReference>
<feature type="domain" description="Alcohol dehydrogenase-like N-terminal" evidence="11">
    <location>
        <begin position="5"/>
        <end position="87"/>
    </location>
</feature>
<keyword evidence="3" id="KW-0479">Metal-binding</keyword>
<dbReference type="EC" id="1.1.1.9" evidence="8"/>
<dbReference type="AlphaFoldDB" id="A0A6A6NXW1"/>
<dbReference type="GO" id="GO:0003939">
    <property type="term" value="F:L-iditol 2-dehydrogenase (NAD+) activity"/>
    <property type="evidence" value="ECO:0007669"/>
    <property type="project" value="TreeGrafter"/>
</dbReference>
<dbReference type="SUPFAM" id="SSF50129">
    <property type="entry name" value="GroES-like"/>
    <property type="match status" value="1"/>
</dbReference>
<feature type="region of interest" description="Disordered" evidence="10">
    <location>
        <begin position="15"/>
        <end position="35"/>
    </location>
</feature>
<dbReference type="InterPro" id="IPR013154">
    <property type="entry name" value="ADH-like_N"/>
</dbReference>
<dbReference type="Pfam" id="PF08240">
    <property type="entry name" value="ADH_N"/>
    <property type="match status" value="1"/>
</dbReference>
<dbReference type="PANTHER" id="PTHR43161:SF9">
    <property type="entry name" value="SORBITOL DEHYDROGENASE"/>
    <property type="match status" value="1"/>
</dbReference>
<reference evidence="12" key="1">
    <citation type="journal article" date="2020" name="Stud. Mycol.">
        <title>101 Dothideomycetes genomes: a test case for predicting lifestyles and emergence of pathogens.</title>
        <authorList>
            <person name="Haridas S."/>
            <person name="Albert R."/>
            <person name="Binder M."/>
            <person name="Bloem J."/>
            <person name="Labutti K."/>
            <person name="Salamov A."/>
            <person name="Andreopoulos B."/>
            <person name="Baker S."/>
            <person name="Barry K."/>
            <person name="Bills G."/>
            <person name="Bluhm B."/>
            <person name="Cannon C."/>
            <person name="Castanera R."/>
            <person name="Culley D."/>
            <person name="Daum C."/>
            <person name="Ezra D."/>
            <person name="Gonzalez J."/>
            <person name="Henrissat B."/>
            <person name="Kuo A."/>
            <person name="Liang C."/>
            <person name="Lipzen A."/>
            <person name="Lutzoni F."/>
            <person name="Magnuson J."/>
            <person name="Mondo S."/>
            <person name="Nolan M."/>
            <person name="Ohm R."/>
            <person name="Pangilinan J."/>
            <person name="Park H.-J."/>
            <person name="Ramirez L."/>
            <person name="Alfaro M."/>
            <person name="Sun H."/>
            <person name="Tritt A."/>
            <person name="Yoshinaga Y."/>
            <person name="Zwiers L.-H."/>
            <person name="Turgeon B."/>
            <person name="Goodwin S."/>
            <person name="Spatafora J."/>
            <person name="Crous P."/>
            <person name="Grigoriev I."/>
        </authorList>
    </citation>
    <scope>NUCLEOTIDE SEQUENCE</scope>
    <source>
        <strain evidence="12">ATCC 16933</strain>
    </source>
</reference>
<comment type="pathway">
    <text evidence="7">Carbohydrate degradation; L-arabinose degradation via L-arabinitol; D-xylulose 5-phosphate from L-arabinose (fungal route): step 4/5.</text>
</comment>
<evidence type="ECO:0000256" key="10">
    <source>
        <dbReference type="SAM" id="MobiDB-lite"/>
    </source>
</evidence>
<feature type="non-terminal residue" evidence="12">
    <location>
        <position position="1"/>
    </location>
</feature>
<dbReference type="PANTHER" id="PTHR43161">
    <property type="entry name" value="SORBITOL DEHYDROGENASE"/>
    <property type="match status" value="1"/>
</dbReference>
<dbReference type="Proteomes" id="UP000799766">
    <property type="component" value="Unassembled WGS sequence"/>
</dbReference>
<evidence type="ECO:0000259" key="11">
    <source>
        <dbReference type="Pfam" id="PF08240"/>
    </source>
</evidence>
<dbReference type="Gene3D" id="3.90.180.10">
    <property type="entry name" value="Medium-chain alcohol dehydrogenases, catalytic domain"/>
    <property type="match status" value="1"/>
</dbReference>
<evidence type="ECO:0000256" key="1">
    <source>
        <dbReference type="ARBA" id="ARBA00001947"/>
    </source>
</evidence>
<dbReference type="InterPro" id="IPR011032">
    <property type="entry name" value="GroES-like_sf"/>
</dbReference>
<dbReference type="PROSITE" id="PS00059">
    <property type="entry name" value="ADH_ZINC"/>
    <property type="match status" value="1"/>
</dbReference>
<organism evidence="12 13">
    <name type="scientific">Lineolata rhizophorae</name>
    <dbReference type="NCBI Taxonomy" id="578093"/>
    <lineage>
        <taxon>Eukaryota</taxon>
        <taxon>Fungi</taxon>
        <taxon>Dikarya</taxon>
        <taxon>Ascomycota</taxon>
        <taxon>Pezizomycotina</taxon>
        <taxon>Dothideomycetes</taxon>
        <taxon>Dothideomycetes incertae sedis</taxon>
        <taxon>Lineolatales</taxon>
        <taxon>Lineolataceae</taxon>
        <taxon>Lineolata</taxon>
    </lineage>
</organism>
<evidence type="ECO:0000256" key="5">
    <source>
        <dbReference type="ARBA" id="ARBA00023002"/>
    </source>
</evidence>
<proteinExistence type="inferred from homology"/>
<evidence type="ECO:0000256" key="8">
    <source>
        <dbReference type="ARBA" id="ARBA00026119"/>
    </source>
</evidence>
<comment type="function">
    <text evidence="6">Xylitol dehydrogenase which catalyzes the conversion of xylitol to D-xylulose. Xylose is a major component of hemicelluloses such as xylan. Most fungi utilize D-xylose via three enzymatic reactions, xylose reductase (XR), xylitol dehydrogenase (XDH), and xylulokinase, to form xylulose 5-phosphate, which enters pentose phosphate pathway.</text>
</comment>
<evidence type="ECO:0000256" key="2">
    <source>
        <dbReference type="ARBA" id="ARBA00008072"/>
    </source>
</evidence>
<gene>
    <name evidence="12" type="ORF">BDY21DRAFT_274712</name>
</gene>
<sequence>IGEYVLTSPTILGHESSGTATTVGPRVTHLRPGDRVATEPGVPCRRCSYRRQGPYHLCGAMMFAASPPHGGKLAMYFLIAANFYYRFP</sequence>
<feature type="non-terminal residue" evidence="12">
    <location>
        <position position="88"/>
    </location>
</feature>
<evidence type="ECO:0000313" key="13">
    <source>
        <dbReference type="Proteomes" id="UP000799766"/>
    </source>
</evidence>
<evidence type="ECO:0000256" key="6">
    <source>
        <dbReference type="ARBA" id="ARBA00024843"/>
    </source>
</evidence>
<evidence type="ECO:0000256" key="4">
    <source>
        <dbReference type="ARBA" id="ARBA00022833"/>
    </source>
</evidence>
<dbReference type="GO" id="GO:0006062">
    <property type="term" value="P:sorbitol catabolic process"/>
    <property type="evidence" value="ECO:0007669"/>
    <property type="project" value="TreeGrafter"/>
</dbReference>
<evidence type="ECO:0000256" key="9">
    <source>
        <dbReference type="ARBA" id="ARBA00030139"/>
    </source>
</evidence>
<dbReference type="EMBL" id="MU001683">
    <property type="protein sequence ID" value="KAF2456364.1"/>
    <property type="molecule type" value="Genomic_DNA"/>
</dbReference>
<keyword evidence="5" id="KW-0560">Oxidoreductase</keyword>
<evidence type="ECO:0000256" key="3">
    <source>
        <dbReference type="ARBA" id="ARBA00022723"/>
    </source>
</evidence>
<comment type="similarity">
    <text evidence="2">Belongs to the zinc-containing alcohol dehydrogenase family.</text>
</comment>
<dbReference type="GO" id="GO:0008270">
    <property type="term" value="F:zinc ion binding"/>
    <property type="evidence" value="ECO:0007669"/>
    <property type="project" value="InterPro"/>
</dbReference>